<dbReference type="SFLD" id="SFLDS00029">
    <property type="entry name" value="Radical_SAM"/>
    <property type="match status" value="1"/>
</dbReference>
<evidence type="ECO:0000256" key="5">
    <source>
        <dbReference type="ARBA" id="ARBA00022723"/>
    </source>
</evidence>
<feature type="binding site" evidence="8">
    <location>
        <position position="192"/>
    </location>
    <ligand>
        <name>[4Fe-4S] cluster</name>
        <dbReference type="ChEBI" id="CHEBI:49883"/>
        <label>2</label>
        <note>4Fe-4S-S-AdoMet</note>
    </ligand>
</feature>
<dbReference type="CDD" id="cd01335">
    <property type="entry name" value="Radical_SAM"/>
    <property type="match status" value="1"/>
</dbReference>
<dbReference type="Proteomes" id="UP000590749">
    <property type="component" value="Unassembled WGS sequence"/>
</dbReference>
<feature type="domain" description="Radical SAM core" evidence="11">
    <location>
        <begin position="171"/>
        <end position="402"/>
    </location>
</feature>
<feature type="binding site" evidence="8">
    <location>
        <position position="189"/>
    </location>
    <ligand>
        <name>[4Fe-4S] cluster</name>
        <dbReference type="ChEBI" id="CHEBI:49883"/>
        <label>2</label>
        <note>4Fe-4S-S-AdoMet</note>
    </ligand>
</feature>
<dbReference type="PROSITE" id="PS01278">
    <property type="entry name" value="MTTASE_RADICAL"/>
    <property type="match status" value="1"/>
</dbReference>
<dbReference type="PANTHER" id="PTHR43837">
    <property type="entry name" value="RIBOSOMAL PROTEIN S12 METHYLTHIOTRANSFERASE RIMO"/>
    <property type="match status" value="1"/>
</dbReference>
<dbReference type="InterPro" id="IPR013848">
    <property type="entry name" value="Methylthiotransferase_N"/>
</dbReference>
<dbReference type="GO" id="GO:0103039">
    <property type="term" value="F:protein methylthiotransferase activity"/>
    <property type="evidence" value="ECO:0007669"/>
    <property type="project" value="UniProtKB-EC"/>
</dbReference>
<dbReference type="GO" id="GO:0035600">
    <property type="term" value="P:tRNA methylthiolation"/>
    <property type="evidence" value="ECO:0007669"/>
    <property type="project" value="UniProtKB-ARBA"/>
</dbReference>
<dbReference type="InterPro" id="IPR005839">
    <property type="entry name" value="Methylthiotransferase"/>
</dbReference>
<keyword evidence="2 8" id="KW-0963">Cytoplasm</keyword>
<dbReference type="Pfam" id="PF04055">
    <property type="entry name" value="Radical_SAM"/>
    <property type="match status" value="1"/>
</dbReference>
<dbReference type="Pfam" id="PF00919">
    <property type="entry name" value="UPF0004"/>
    <property type="match status" value="1"/>
</dbReference>
<feature type="binding site" evidence="8">
    <location>
        <position position="53"/>
    </location>
    <ligand>
        <name>[4Fe-4S] cluster</name>
        <dbReference type="ChEBI" id="CHEBI:49883"/>
        <label>1</label>
    </ligand>
</feature>
<keyword evidence="7 8" id="KW-0411">Iron-sulfur</keyword>
<dbReference type="SFLD" id="SFLDF00274">
    <property type="entry name" value="ribosomal_protein_S12_methylth"/>
    <property type="match status" value="1"/>
</dbReference>
<evidence type="ECO:0000256" key="6">
    <source>
        <dbReference type="ARBA" id="ARBA00023004"/>
    </source>
</evidence>
<keyword evidence="12" id="KW-0689">Ribosomal protein</keyword>
<dbReference type="NCBIfam" id="TIGR01125">
    <property type="entry name" value="30S ribosomal protein S12 methylthiotransferase RimO"/>
    <property type="match status" value="1"/>
</dbReference>
<dbReference type="InterPro" id="IPR007197">
    <property type="entry name" value="rSAM"/>
</dbReference>
<dbReference type="GO" id="GO:0005829">
    <property type="term" value="C:cytosol"/>
    <property type="evidence" value="ECO:0007669"/>
    <property type="project" value="TreeGrafter"/>
</dbReference>
<proteinExistence type="inferred from homology"/>
<dbReference type="SUPFAM" id="SSF102114">
    <property type="entry name" value="Radical SAM enzymes"/>
    <property type="match status" value="1"/>
</dbReference>
<dbReference type="InterPro" id="IPR058240">
    <property type="entry name" value="rSAM_sf"/>
</dbReference>
<dbReference type="SFLD" id="SFLDG01082">
    <property type="entry name" value="B12-binding_domain_containing"/>
    <property type="match status" value="1"/>
</dbReference>
<dbReference type="InterPro" id="IPR006638">
    <property type="entry name" value="Elp3/MiaA/NifB-like_rSAM"/>
</dbReference>
<evidence type="ECO:0000313" key="12">
    <source>
        <dbReference type="EMBL" id="MBB3093034.1"/>
    </source>
</evidence>
<dbReference type="EMBL" id="JACHXF010000001">
    <property type="protein sequence ID" value="MBB3093034.1"/>
    <property type="molecule type" value="Genomic_DNA"/>
</dbReference>
<dbReference type="Pfam" id="PF18693">
    <property type="entry name" value="TRAM_2"/>
    <property type="match status" value="1"/>
</dbReference>
<feature type="binding site" evidence="8">
    <location>
        <position position="185"/>
    </location>
    <ligand>
        <name>[4Fe-4S] cluster</name>
        <dbReference type="ChEBI" id="CHEBI:49883"/>
        <label>2</label>
        <note>4Fe-4S-S-AdoMet</note>
    </ligand>
</feature>
<dbReference type="InterPro" id="IPR002792">
    <property type="entry name" value="TRAM_dom"/>
</dbReference>
<evidence type="ECO:0000256" key="1">
    <source>
        <dbReference type="ARBA" id="ARBA00022485"/>
    </source>
</evidence>
<accession>A0A7W5ABR5</accession>
<evidence type="ECO:0000259" key="11">
    <source>
        <dbReference type="PROSITE" id="PS51918"/>
    </source>
</evidence>
<dbReference type="RefSeq" id="WP_183216366.1">
    <property type="nucleotide sequence ID" value="NZ_BMPW01000001.1"/>
</dbReference>
<dbReference type="InterPro" id="IPR012340">
    <property type="entry name" value="NA-bd_OB-fold"/>
</dbReference>
<keyword evidence="4 8" id="KW-0949">S-adenosyl-L-methionine</keyword>
<reference evidence="12 13" key="1">
    <citation type="submission" date="2020-08" db="EMBL/GenBank/DDBJ databases">
        <title>Genomic Encyclopedia of Type Strains, Phase III (KMG-III): the genomes of soil and plant-associated and newly described type strains.</title>
        <authorList>
            <person name="Whitman W."/>
        </authorList>
    </citation>
    <scope>NUCLEOTIDE SEQUENCE [LARGE SCALE GENOMIC DNA]</scope>
    <source>
        <strain evidence="12 13">CECT 3287</strain>
    </source>
</reference>
<evidence type="ECO:0000313" key="13">
    <source>
        <dbReference type="Proteomes" id="UP000590749"/>
    </source>
</evidence>
<dbReference type="GO" id="GO:0051539">
    <property type="term" value="F:4 iron, 4 sulfur cluster binding"/>
    <property type="evidence" value="ECO:0007669"/>
    <property type="project" value="UniProtKB-UniRule"/>
</dbReference>
<gene>
    <name evidence="8" type="primary">rimO</name>
    <name evidence="12" type="ORF">FHR83_000668</name>
</gene>
<keyword evidence="1 8" id="KW-0004">4Fe-4S</keyword>
<dbReference type="InterPro" id="IPR005840">
    <property type="entry name" value="Ribosomal_uS12_MeSTrfase_RimO"/>
</dbReference>
<feature type="domain" description="TRAM" evidence="9">
    <location>
        <begin position="404"/>
        <end position="476"/>
    </location>
</feature>
<name>A0A7W5ABR5_9ACTN</name>
<dbReference type="SFLD" id="SFLDG01061">
    <property type="entry name" value="methylthiotransferase"/>
    <property type="match status" value="1"/>
</dbReference>
<dbReference type="PANTHER" id="PTHR43837:SF1">
    <property type="entry name" value="RIBOSOMAL PROTEIN US12 METHYLTHIOTRANSFERASE RIMO"/>
    <property type="match status" value="1"/>
</dbReference>
<comment type="function">
    <text evidence="8">Catalyzes the methylthiolation of an aspartic acid residue of ribosomal protein uS12.</text>
</comment>
<dbReference type="PROSITE" id="PS51918">
    <property type="entry name" value="RADICAL_SAM"/>
    <property type="match status" value="1"/>
</dbReference>
<feature type="domain" description="MTTase N-terminal" evidence="10">
    <location>
        <begin position="8"/>
        <end position="119"/>
    </location>
</feature>
<keyword evidence="3 8" id="KW-0808">Transferase</keyword>
<feature type="binding site" evidence="8">
    <location>
        <position position="82"/>
    </location>
    <ligand>
        <name>[4Fe-4S] cluster</name>
        <dbReference type="ChEBI" id="CHEBI:49883"/>
        <label>1</label>
    </ligand>
</feature>
<dbReference type="Gene3D" id="3.40.50.12160">
    <property type="entry name" value="Methylthiotransferase, N-terminal domain"/>
    <property type="match status" value="1"/>
</dbReference>
<dbReference type="SMART" id="SM00729">
    <property type="entry name" value="Elp3"/>
    <property type="match status" value="1"/>
</dbReference>
<dbReference type="NCBIfam" id="TIGR00089">
    <property type="entry name" value="MiaB/RimO family radical SAM methylthiotransferase"/>
    <property type="match status" value="1"/>
</dbReference>
<evidence type="ECO:0000259" key="10">
    <source>
        <dbReference type="PROSITE" id="PS51449"/>
    </source>
</evidence>
<evidence type="ECO:0000256" key="8">
    <source>
        <dbReference type="HAMAP-Rule" id="MF_01865"/>
    </source>
</evidence>
<dbReference type="FunFam" id="3.80.30.20:FF:000001">
    <property type="entry name" value="tRNA-2-methylthio-N(6)-dimethylallyladenosine synthase 2"/>
    <property type="match status" value="1"/>
</dbReference>
<dbReference type="GO" id="GO:0005840">
    <property type="term" value="C:ribosome"/>
    <property type="evidence" value="ECO:0007669"/>
    <property type="project" value="UniProtKB-KW"/>
</dbReference>
<dbReference type="HAMAP" id="MF_01865">
    <property type="entry name" value="MTTase_RimO"/>
    <property type="match status" value="1"/>
</dbReference>
<keyword evidence="6 8" id="KW-0408">Iron</keyword>
<comment type="similarity">
    <text evidence="8">Belongs to the methylthiotransferase family. RimO subfamily.</text>
</comment>
<evidence type="ECO:0000256" key="4">
    <source>
        <dbReference type="ARBA" id="ARBA00022691"/>
    </source>
</evidence>
<dbReference type="PROSITE" id="PS51449">
    <property type="entry name" value="MTTASE_N"/>
    <property type="match status" value="1"/>
</dbReference>
<dbReference type="InterPro" id="IPR038135">
    <property type="entry name" value="Methylthiotransferase_N_sf"/>
</dbReference>
<evidence type="ECO:0000256" key="2">
    <source>
        <dbReference type="ARBA" id="ARBA00022490"/>
    </source>
</evidence>
<sequence length="485" mass="52212">MSGTSPTRRVALLTLGCARNEVDSEELAARLDAGGWEVGTDAEGADVVVVNTCGFVEKAKQDSIDTLLAAADTGAKVVAAGCMAERYGKELADNLPEANAVLGFDDYTDITDRLESVLRGESLDAHTPRDRRELLPITPVKRQAAKVVVPGHATVDEHTPAHLRKVLRRRLDTGPVASLKLASGCDRRCAFCAIPAFRGAFVSRDPQELLAEAEWLAKTGVRELVLVSENSTSYGKDLGDPRLLEKLLPQLAAVDGIVRVRASYLQPAETRPGLVEAIATTPGVAAYFDLSFQHSSEPVLRRMRRFGSTERFLELLDSARKLAPGAGARSNFIVGFPGETRQDVDELVRFLTEARLDAIGVFDYSDEDGTEAAGLDRKVSDATIKRRYDRVVALAEELCAQRAEDRIGDTVEVLIDAIDGDEIEGRAEHQAPEVDGSTSLVTGDAGVDLSMLRPGDLVRARVTGTEGVDLIAVPVEMISAAPVTR</sequence>
<dbReference type="Gene3D" id="3.80.30.20">
    <property type="entry name" value="tm_1862 like domain"/>
    <property type="match status" value="1"/>
</dbReference>
<organism evidence="12 13">
    <name type="scientific">Actinoplanes campanulatus</name>
    <dbReference type="NCBI Taxonomy" id="113559"/>
    <lineage>
        <taxon>Bacteria</taxon>
        <taxon>Bacillati</taxon>
        <taxon>Actinomycetota</taxon>
        <taxon>Actinomycetes</taxon>
        <taxon>Micromonosporales</taxon>
        <taxon>Micromonosporaceae</taxon>
        <taxon>Actinoplanes</taxon>
    </lineage>
</organism>
<dbReference type="GO" id="GO:0035599">
    <property type="term" value="F:aspartic acid methylthiotransferase activity"/>
    <property type="evidence" value="ECO:0007669"/>
    <property type="project" value="TreeGrafter"/>
</dbReference>
<dbReference type="AlphaFoldDB" id="A0A7W5ABR5"/>
<evidence type="ECO:0000256" key="7">
    <source>
        <dbReference type="ARBA" id="ARBA00023014"/>
    </source>
</evidence>
<feature type="binding site" evidence="8">
    <location>
        <position position="17"/>
    </location>
    <ligand>
        <name>[4Fe-4S] cluster</name>
        <dbReference type="ChEBI" id="CHEBI:49883"/>
        <label>1</label>
    </ligand>
</feature>
<comment type="subcellular location">
    <subcellularLocation>
        <location evidence="8">Cytoplasm</location>
    </subcellularLocation>
</comment>
<dbReference type="EC" id="2.8.4.4" evidence="8"/>
<dbReference type="Gene3D" id="2.40.50.140">
    <property type="entry name" value="Nucleic acid-binding proteins"/>
    <property type="match status" value="1"/>
</dbReference>
<evidence type="ECO:0000259" key="9">
    <source>
        <dbReference type="PROSITE" id="PS50926"/>
    </source>
</evidence>
<comment type="catalytic activity">
    <reaction evidence="8">
        <text>L-aspartate(89)-[ribosomal protein uS12]-hydrogen + (sulfur carrier)-SH + AH2 + 2 S-adenosyl-L-methionine = 3-methylsulfanyl-L-aspartate(89)-[ribosomal protein uS12]-hydrogen + (sulfur carrier)-H + 5'-deoxyadenosine + L-methionine + A + S-adenosyl-L-homocysteine + 2 H(+)</text>
        <dbReference type="Rhea" id="RHEA:37087"/>
        <dbReference type="Rhea" id="RHEA-COMP:10460"/>
        <dbReference type="Rhea" id="RHEA-COMP:10461"/>
        <dbReference type="Rhea" id="RHEA-COMP:14737"/>
        <dbReference type="Rhea" id="RHEA-COMP:14739"/>
        <dbReference type="ChEBI" id="CHEBI:13193"/>
        <dbReference type="ChEBI" id="CHEBI:15378"/>
        <dbReference type="ChEBI" id="CHEBI:17319"/>
        <dbReference type="ChEBI" id="CHEBI:17499"/>
        <dbReference type="ChEBI" id="CHEBI:29917"/>
        <dbReference type="ChEBI" id="CHEBI:29961"/>
        <dbReference type="ChEBI" id="CHEBI:57844"/>
        <dbReference type="ChEBI" id="CHEBI:57856"/>
        <dbReference type="ChEBI" id="CHEBI:59789"/>
        <dbReference type="ChEBI" id="CHEBI:64428"/>
        <dbReference type="ChEBI" id="CHEBI:73599"/>
        <dbReference type="EC" id="2.8.4.4"/>
    </reaction>
</comment>
<dbReference type="PROSITE" id="PS50926">
    <property type="entry name" value="TRAM"/>
    <property type="match status" value="1"/>
</dbReference>
<protein>
    <recommendedName>
        <fullName evidence="8">Ribosomal protein uS12 methylthiotransferase RimO</fullName>
        <shortName evidence="8">uS12 MTTase</shortName>
        <shortName evidence="8">uS12 methylthiotransferase</shortName>
        <ecNumber evidence="8">2.8.4.4</ecNumber>
    </recommendedName>
    <alternativeName>
        <fullName evidence="8">Ribosomal protein uS12 (aspartate-C(3))-methylthiotransferase</fullName>
    </alternativeName>
    <alternativeName>
        <fullName evidence="8">Ribosome maturation factor RimO</fullName>
    </alternativeName>
</protein>
<comment type="caution">
    <text evidence="12">The sequence shown here is derived from an EMBL/GenBank/DDBJ whole genome shotgun (WGS) entry which is preliminary data.</text>
</comment>
<dbReference type="InterPro" id="IPR023404">
    <property type="entry name" value="rSAM_horseshoe"/>
</dbReference>
<evidence type="ECO:0000256" key="3">
    <source>
        <dbReference type="ARBA" id="ARBA00022679"/>
    </source>
</evidence>
<keyword evidence="5 8" id="KW-0479">Metal-binding</keyword>
<keyword evidence="13" id="KW-1185">Reference proteome</keyword>
<dbReference type="GO" id="GO:0046872">
    <property type="term" value="F:metal ion binding"/>
    <property type="evidence" value="ECO:0007669"/>
    <property type="project" value="UniProtKB-KW"/>
</dbReference>
<dbReference type="InterPro" id="IPR020612">
    <property type="entry name" value="Methylthiotransferase_CS"/>
</dbReference>
<comment type="cofactor">
    <cofactor evidence="8">
        <name>[4Fe-4S] cluster</name>
        <dbReference type="ChEBI" id="CHEBI:49883"/>
    </cofactor>
    <text evidence="8">Binds 2 [4Fe-4S] clusters. One cluster is coordinated with 3 cysteines and an exchangeable S-adenosyl-L-methionine.</text>
</comment>
<keyword evidence="12" id="KW-0687">Ribonucleoprotein</keyword>